<evidence type="ECO:0000256" key="2">
    <source>
        <dbReference type="SAM" id="Phobius"/>
    </source>
</evidence>
<dbReference type="Proteomes" id="UP000327013">
    <property type="component" value="Chromosome 2"/>
</dbReference>
<accession>A0A5N6QRS8</accession>
<dbReference type="EMBL" id="CM017322">
    <property type="protein sequence ID" value="KAE8009198.1"/>
    <property type="molecule type" value="Genomic_DNA"/>
</dbReference>
<feature type="compositionally biased region" description="Polar residues" evidence="1">
    <location>
        <begin position="107"/>
        <end position="127"/>
    </location>
</feature>
<organism evidence="3 4">
    <name type="scientific">Carpinus fangiana</name>
    <dbReference type="NCBI Taxonomy" id="176857"/>
    <lineage>
        <taxon>Eukaryota</taxon>
        <taxon>Viridiplantae</taxon>
        <taxon>Streptophyta</taxon>
        <taxon>Embryophyta</taxon>
        <taxon>Tracheophyta</taxon>
        <taxon>Spermatophyta</taxon>
        <taxon>Magnoliopsida</taxon>
        <taxon>eudicotyledons</taxon>
        <taxon>Gunneridae</taxon>
        <taxon>Pentapetalae</taxon>
        <taxon>rosids</taxon>
        <taxon>fabids</taxon>
        <taxon>Fagales</taxon>
        <taxon>Betulaceae</taxon>
        <taxon>Carpinus</taxon>
    </lineage>
</organism>
<feature type="region of interest" description="Disordered" evidence="1">
    <location>
        <begin position="106"/>
        <end position="127"/>
    </location>
</feature>
<reference evidence="3 4" key="1">
    <citation type="submission" date="2019-06" db="EMBL/GenBank/DDBJ databases">
        <title>A chromosomal-level reference genome of Carpinus fangiana (Coryloideae, Betulaceae).</title>
        <authorList>
            <person name="Yang X."/>
            <person name="Wang Z."/>
            <person name="Zhang L."/>
            <person name="Hao G."/>
            <person name="Liu J."/>
            <person name="Yang Y."/>
        </authorList>
    </citation>
    <scope>NUCLEOTIDE SEQUENCE [LARGE SCALE GENOMIC DNA]</scope>
    <source>
        <strain evidence="3">Cfa_2016G</strain>
        <tissue evidence="3">Leaf</tissue>
    </source>
</reference>
<name>A0A5N6QRS8_9ROSI</name>
<evidence type="ECO:0000313" key="4">
    <source>
        <dbReference type="Proteomes" id="UP000327013"/>
    </source>
</evidence>
<keyword evidence="2" id="KW-0472">Membrane</keyword>
<proteinExistence type="predicted"/>
<feature type="transmembrane region" description="Helical" evidence="2">
    <location>
        <begin position="40"/>
        <end position="70"/>
    </location>
</feature>
<keyword evidence="4" id="KW-1185">Reference proteome</keyword>
<keyword evidence="2" id="KW-1133">Transmembrane helix</keyword>
<protein>
    <submittedName>
        <fullName evidence="3">Uncharacterized protein</fullName>
    </submittedName>
</protein>
<sequence length="127" mass="13903">MSAFILTAYFYTGALVAMSRVTRAIQNNNYLPIAMLFSDILGALACSLLVFILVPPYGGFLLFSGALVFIRALHGSYCQIFELLHSFKCEVFNTFQQIFNPPYQADPQASNGNSMEQEGSGGVLTTV</sequence>
<evidence type="ECO:0000256" key="1">
    <source>
        <dbReference type="SAM" id="MobiDB-lite"/>
    </source>
</evidence>
<dbReference type="AlphaFoldDB" id="A0A5N6QRS8"/>
<evidence type="ECO:0000313" key="3">
    <source>
        <dbReference type="EMBL" id="KAE8009198.1"/>
    </source>
</evidence>
<dbReference type="OrthoDB" id="1708922at2759"/>
<gene>
    <name evidence="3" type="ORF">FH972_005647</name>
</gene>
<keyword evidence="2" id="KW-0812">Transmembrane</keyword>